<dbReference type="Gene3D" id="3.30.1310.10">
    <property type="entry name" value="Nucleoid-associated protein YbaB-like domain"/>
    <property type="match status" value="1"/>
</dbReference>
<dbReference type="InterPro" id="IPR004401">
    <property type="entry name" value="YbaB/EbfC"/>
</dbReference>
<gene>
    <name evidence="1" type="ORF">GCM10010151_66030</name>
</gene>
<dbReference type="SUPFAM" id="SSF82607">
    <property type="entry name" value="YbaB-like"/>
    <property type="match status" value="1"/>
</dbReference>
<dbReference type="Proteomes" id="UP001501822">
    <property type="component" value="Unassembled WGS sequence"/>
</dbReference>
<organism evidence="1 2">
    <name type="scientific">Actinoallomurus spadix</name>
    <dbReference type="NCBI Taxonomy" id="79912"/>
    <lineage>
        <taxon>Bacteria</taxon>
        <taxon>Bacillati</taxon>
        <taxon>Actinomycetota</taxon>
        <taxon>Actinomycetes</taxon>
        <taxon>Streptosporangiales</taxon>
        <taxon>Thermomonosporaceae</taxon>
        <taxon>Actinoallomurus</taxon>
    </lineage>
</organism>
<evidence type="ECO:0008006" key="3">
    <source>
        <dbReference type="Google" id="ProtNLM"/>
    </source>
</evidence>
<name>A0ABP3HDA3_9ACTN</name>
<evidence type="ECO:0000313" key="2">
    <source>
        <dbReference type="Proteomes" id="UP001501822"/>
    </source>
</evidence>
<proteinExistence type="predicted"/>
<dbReference type="EMBL" id="BAAABM010000066">
    <property type="protein sequence ID" value="GAA0366894.1"/>
    <property type="molecule type" value="Genomic_DNA"/>
</dbReference>
<comment type="caution">
    <text evidence="1">The sequence shown here is derived from an EMBL/GenBank/DDBJ whole genome shotgun (WGS) entry which is preliminary data.</text>
</comment>
<dbReference type="InterPro" id="IPR036894">
    <property type="entry name" value="YbaB-like_sf"/>
</dbReference>
<sequence length="151" mass="15684">MASGADSFDPTGNESYDLGLARIGEQIERLDRARAEISSVTGSATAADGQVEVEVSAGGVLTALTIDPRAMRLGSEALAEAILEAVGKAVEEVGDRLNEIVGSATGSQVDVGEMLQSIGSSVDLESGAGADDPQLKQAMAQLREMRRRHDI</sequence>
<evidence type="ECO:0000313" key="1">
    <source>
        <dbReference type="EMBL" id="GAA0366894.1"/>
    </source>
</evidence>
<reference evidence="2" key="1">
    <citation type="journal article" date="2019" name="Int. J. Syst. Evol. Microbiol.">
        <title>The Global Catalogue of Microorganisms (GCM) 10K type strain sequencing project: providing services to taxonomists for standard genome sequencing and annotation.</title>
        <authorList>
            <consortium name="The Broad Institute Genomics Platform"/>
            <consortium name="The Broad Institute Genome Sequencing Center for Infectious Disease"/>
            <person name="Wu L."/>
            <person name="Ma J."/>
        </authorList>
    </citation>
    <scope>NUCLEOTIDE SEQUENCE [LARGE SCALE GENOMIC DNA]</scope>
    <source>
        <strain evidence="2">JCM 3146</strain>
    </source>
</reference>
<protein>
    <recommendedName>
        <fullName evidence="3">YbaB/EbfC DNA-binding family protein</fullName>
    </recommendedName>
</protein>
<accession>A0ABP3HDA3</accession>
<keyword evidence="2" id="KW-1185">Reference proteome</keyword>
<dbReference type="Pfam" id="PF02575">
    <property type="entry name" value="YbaB_DNA_bd"/>
    <property type="match status" value="1"/>
</dbReference>
<dbReference type="RefSeq" id="WP_252799110.1">
    <property type="nucleotide sequence ID" value="NZ_BAAABM010000066.1"/>
</dbReference>